<dbReference type="Proteomes" id="UP001596152">
    <property type="component" value="Unassembled WGS sequence"/>
</dbReference>
<sequence length="267" mass="27705">MSTLSSTPSTPPSPHTSPPRPDRLRPLARRIAAALFVLAVAACAATAPVQAQQVVFDPRNHVENALQAARQAQSLTNEAQMLLNQARAIAASPYSHLGETGEALGDLAALAQAARGVAGDVAALERQFESLYPTAVEGLTPDQALAQAAARTATAGETARDLARTAAELERLAAARNSRLAGAVTASEQAQGQTAAIQSSTQVLAVLAEELGSIRTALTAQSRLMAEVSARQATERAAAAEARRGFWGRTTTAPPAPGFDPYARARN</sequence>
<accession>A0ABW0FW71</accession>
<feature type="region of interest" description="Disordered" evidence="1">
    <location>
        <begin position="1"/>
        <end position="23"/>
    </location>
</feature>
<evidence type="ECO:0000256" key="1">
    <source>
        <dbReference type="SAM" id="MobiDB-lite"/>
    </source>
</evidence>
<evidence type="ECO:0000313" key="3">
    <source>
        <dbReference type="Proteomes" id="UP001596152"/>
    </source>
</evidence>
<keyword evidence="3" id="KW-1185">Reference proteome</keyword>
<dbReference type="RefSeq" id="WP_374036566.1">
    <property type="nucleotide sequence ID" value="NZ_CP169082.1"/>
</dbReference>
<comment type="caution">
    <text evidence="2">The sequence shown here is derived from an EMBL/GenBank/DDBJ whole genome shotgun (WGS) entry which is preliminary data.</text>
</comment>
<reference evidence="3" key="1">
    <citation type="journal article" date="2019" name="Int. J. Syst. Evol. Microbiol.">
        <title>The Global Catalogue of Microorganisms (GCM) 10K type strain sequencing project: providing services to taxonomists for standard genome sequencing and annotation.</title>
        <authorList>
            <consortium name="The Broad Institute Genomics Platform"/>
            <consortium name="The Broad Institute Genome Sequencing Center for Infectious Disease"/>
            <person name="Wu L."/>
            <person name="Ma J."/>
        </authorList>
    </citation>
    <scope>NUCLEOTIDE SEQUENCE [LARGE SCALE GENOMIC DNA]</scope>
    <source>
        <strain evidence="3">JCM 12125</strain>
    </source>
</reference>
<dbReference type="EMBL" id="JBHSLF010000045">
    <property type="protein sequence ID" value="MFC5345318.1"/>
    <property type="molecule type" value="Genomic_DNA"/>
</dbReference>
<name>A0ABW0FW71_9CAUL</name>
<feature type="compositionally biased region" description="Pro residues" evidence="1">
    <location>
        <begin position="9"/>
        <end position="19"/>
    </location>
</feature>
<feature type="region of interest" description="Disordered" evidence="1">
    <location>
        <begin position="242"/>
        <end position="267"/>
    </location>
</feature>
<gene>
    <name evidence="2" type="ORF">ACFPIE_15475</name>
</gene>
<organism evidence="2 3">
    <name type="scientific">Brevundimonas staleyi</name>
    <dbReference type="NCBI Taxonomy" id="74326"/>
    <lineage>
        <taxon>Bacteria</taxon>
        <taxon>Pseudomonadati</taxon>
        <taxon>Pseudomonadota</taxon>
        <taxon>Alphaproteobacteria</taxon>
        <taxon>Caulobacterales</taxon>
        <taxon>Caulobacteraceae</taxon>
        <taxon>Brevundimonas</taxon>
    </lineage>
</organism>
<protein>
    <submittedName>
        <fullName evidence="2">Conjugal transfer protein TrbJ</fullName>
    </submittedName>
</protein>
<evidence type="ECO:0000313" key="2">
    <source>
        <dbReference type="EMBL" id="MFC5345318.1"/>
    </source>
</evidence>
<proteinExistence type="predicted"/>